<evidence type="ECO:0000256" key="3">
    <source>
        <dbReference type="ARBA" id="ARBA00023163"/>
    </source>
</evidence>
<dbReference type="Pfam" id="PF12833">
    <property type="entry name" value="HTH_18"/>
    <property type="match status" value="1"/>
</dbReference>
<name>A0A3B0TUN7_9ZZZZ</name>
<sequence>MKIMHEQVDFPGRLAIKVKWREIPHFTYPWHFHNQYELVYVIESYGTRFIGDSIESFEAGDLVFIGSNLPHFWKSDEAFHQGNPDLTVRAIVIQFHSDFLINAVINYTEFYHIKKLLNRSSRGIRFLASTLKKVKPLLYKMPDVSGFERIILMLQILDILARSNSYKILGSEAYHPKVNEFTTDRLDKVINYLNYHYREKIVLEDVASLASLHPSAFCRFFKEKTGKSLSSFVNDMRISYACKLIIEGKLSVSQVCFESGFNNLSNFNRTFKQRTGFTPSQYQLEFYMGNKSLVDNNNW</sequence>
<protein>
    <submittedName>
        <fullName evidence="5">Transcriptional regulator, AraC family</fullName>
    </submittedName>
</protein>
<gene>
    <name evidence="5" type="ORF">MNBD_BACTEROID01-639</name>
</gene>
<dbReference type="CDD" id="cd06976">
    <property type="entry name" value="cupin_MtlR-like_N"/>
    <property type="match status" value="1"/>
</dbReference>
<proteinExistence type="predicted"/>
<dbReference type="GO" id="GO:0003700">
    <property type="term" value="F:DNA-binding transcription factor activity"/>
    <property type="evidence" value="ECO:0007669"/>
    <property type="project" value="InterPro"/>
</dbReference>
<dbReference type="PANTHER" id="PTHR43280">
    <property type="entry name" value="ARAC-FAMILY TRANSCRIPTIONAL REGULATOR"/>
    <property type="match status" value="1"/>
</dbReference>
<dbReference type="Gene3D" id="1.10.10.60">
    <property type="entry name" value="Homeodomain-like"/>
    <property type="match status" value="2"/>
</dbReference>
<dbReference type="InterPro" id="IPR018060">
    <property type="entry name" value="HTH_AraC"/>
</dbReference>
<organism evidence="5">
    <name type="scientific">hydrothermal vent metagenome</name>
    <dbReference type="NCBI Taxonomy" id="652676"/>
    <lineage>
        <taxon>unclassified sequences</taxon>
        <taxon>metagenomes</taxon>
        <taxon>ecological metagenomes</taxon>
    </lineage>
</organism>
<evidence type="ECO:0000313" key="5">
    <source>
        <dbReference type="EMBL" id="VAW20450.1"/>
    </source>
</evidence>
<dbReference type="InterPro" id="IPR014710">
    <property type="entry name" value="RmlC-like_jellyroll"/>
</dbReference>
<dbReference type="SMART" id="SM00342">
    <property type="entry name" value="HTH_ARAC"/>
    <property type="match status" value="1"/>
</dbReference>
<accession>A0A3B0TUN7</accession>
<dbReference type="AlphaFoldDB" id="A0A3B0TUN7"/>
<dbReference type="InterPro" id="IPR011051">
    <property type="entry name" value="RmlC_Cupin_sf"/>
</dbReference>
<evidence type="ECO:0000256" key="1">
    <source>
        <dbReference type="ARBA" id="ARBA00023015"/>
    </source>
</evidence>
<evidence type="ECO:0000256" key="2">
    <source>
        <dbReference type="ARBA" id="ARBA00023125"/>
    </source>
</evidence>
<reference evidence="5" key="1">
    <citation type="submission" date="2018-06" db="EMBL/GenBank/DDBJ databases">
        <authorList>
            <person name="Zhirakovskaya E."/>
        </authorList>
    </citation>
    <scope>NUCLEOTIDE SEQUENCE</scope>
</reference>
<dbReference type="InterPro" id="IPR020449">
    <property type="entry name" value="Tscrpt_reg_AraC-type_HTH"/>
</dbReference>
<keyword evidence="3" id="KW-0804">Transcription</keyword>
<dbReference type="EMBL" id="UOEP01000121">
    <property type="protein sequence ID" value="VAW20450.1"/>
    <property type="molecule type" value="Genomic_DNA"/>
</dbReference>
<dbReference type="GO" id="GO:0043565">
    <property type="term" value="F:sequence-specific DNA binding"/>
    <property type="evidence" value="ECO:0007669"/>
    <property type="project" value="InterPro"/>
</dbReference>
<dbReference type="SUPFAM" id="SSF51182">
    <property type="entry name" value="RmlC-like cupins"/>
    <property type="match status" value="1"/>
</dbReference>
<dbReference type="PROSITE" id="PS01124">
    <property type="entry name" value="HTH_ARAC_FAMILY_2"/>
    <property type="match status" value="1"/>
</dbReference>
<keyword evidence="1" id="KW-0805">Transcription regulation</keyword>
<dbReference type="InterPro" id="IPR018062">
    <property type="entry name" value="HTH_AraC-typ_CS"/>
</dbReference>
<keyword evidence="2" id="KW-0238">DNA-binding</keyword>
<dbReference type="PROSITE" id="PS00041">
    <property type="entry name" value="HTH_ARAC_FAMILY_1"/>
    <property type="match status" value="1"/>
</dbReference>
<evidence type="ECO:0000259" key="4">
    <source>
        <dbReference type="PROSITE" id="PS01124"/>
    </source>
</evidence>
<dbReference type="PRINTS" id="PR00032">
    <property type="entry name" value="HTHARAC"/>
</dbReference>
<dbReference type="Gene3D" id="2.60.120.10">
    <property type="entry name" value="Jelly Rolls"/>
    <property type="match status" value="1"/>
</dbReference>
<dbReference type="PANTHER" id="PTHR43280:SF34">
    <property type="entry name" value="ARAC-FAMILY TRANSCRIPTIONAL REGULATOR"/>
    <property type="match status" value="1"/>
</dbReference>
<feature type="domain" description="HTH araC/xylS-type" evidence="4">
    <location>
        <begin position="187"/>
        <end position="285"/>
    </location>
</feature>
<dbReference type="InterPro" id="IPR009057">
    <property type="entry name" value="Homeodomain-like_sf"/>
</dbReference>
<dbReference type="SUPFAM" id="SSF46689">
    <property type="entry name" value="Homeodomain-like"/>
    <property type="match status" value="2"/>
</dbReference>